<dbReference type="RefSeq" id="WP_011506045.1">
    <property type="nucleotide sequence ID" value="NC_007963.1"/>
</dbReference>
<evidence type="ECO:0000313" key="8">
    <source>
        <dbReference type="EMBL" id="ABE58099.1"/>
    </source>
</evidence>
<feature type="transmembrane region" description="Helical" evidence="7">
    <location>
        <begin position="185"/>
        <end position="203"/>
    </location>
</feature>
<dbReference type="PIRSF" id="PIRSF006324">
    <property type="entry name" value="LeuE"/>
    <property type="match status" value="1"/>
</dbReference>
<feature type="transmembrane region" description="Helical" evidence="7">
    <location>
        <begin position="48"/>
        <end position="69"/>
    </location>
</feature>
<keyword evidence="5 7" id="KW-1133">Transmembrane helix</keyword>
<comment type="subcellular location">
    <subcellularLocation>
        <location evidence="1">Cell membrane</location>
        <topology evidence="1">Multi-pass membrane protein</topology>
    </subcellularLocation>
</comment>
<evidence type="ECO:0000256" key="5">
    <source>
        <dbReference type="ARBA" id="ARBA00022989"/>
    </source>
</evidence>
<dbReference type="Proteomes" id="UP000000239">
    <property type="component" value="Chromosome"/>
</dbReference>
<evidence type="ECO:0000256" key="4">
    <source>
        <dbReference type="ARBA" id="ARBA00022692"/>
    </source>
</evidence>
<dbReference type="STRING" id="290398.Csal_0741"/>
<dbReference type="OrthoDB" id="9804822at2"/>
<dbReference type="GO" id="GO:0042970">
    <property type="term" value="F:homoserine transmembrane transporter activity"/>
    <property type="evidence" value="ECO:0007669"/>
    <property type="project" value="TreeGrafter"/>
</dbReference>
<protein>
    <submittedName>
        <fullName evidence="8">Lysine exporter protein (LYSE/YGGA)</fullName>
    </submittedName>
</protein>
<sequence>MTVETYVAYLLTVAVFFATPPDTSQLLIISNSINHGLNRSTNTIAGDLLANAIQIAAAGLGLAAIVAASTYTFTVIKWLGVAYLVWTGVKILKSESTSFSSNDVSSKTSSWTLFRQGFFTSLSNPFAIVFFGALFPQFIEPDHSLPLQILILGGAYLIIDGLILVTWGWLGIRAANVLRRYSSRLVNRCCGLVMIFAAALLASKSASGF</sequence>
<accession>Q1QZK9</accession>
<feature type="transmembrane region" description="Helical" evidence="7">
    <location>
        <begin position="6"/>
        <end position="28"/>
    </location>
</feature>
<keyword evidence="4 7" id="KW-0812">Transmembrane</keyword>
<feature type="transmembrane region" description="Helical" evidence="7">
    <location>
        <begin position="113"/>
        <end position="135"/>
    </location>
</feature>
<evidence type="ECO:0000256" key="1">
    <source>
        <dbReference type="ARBA" id="ARBA00004651"/>
    </source>
</evidence>
<dbReference type="Pfam" id="PF01810">
    <property type="entry name" value="LysE"/>
    <property type="match status" value="1"/>
</dbReference>
<gene>
    <name evidence="8" type="ordered locus">Csal_0741</name>
</gene>
<dbReference type="HOGENOM" id="CLU_079569_2_1_6"/>
<name>Q1QZK9_CHRI1</name>
<feature type="transmembrane region" description="Helical" evidence="7">
    <location>
        <begin position="147"/>
        <end position="173"/>
    </location>
</feature>
<evidence type="ECO:0000256" key="3">
    <source>
        <dbReference type="ARBA" id="ARBA00022475"/>
    </source>
</evidence>
<evidence type="ECO:0000313" key="9">
    <source>
        <dbReference type="Proteomes" id="UP000000239"/>
    </source>
</evidence>
<proteinExistence type="inferred from homology"/>
<keyword evidence="3" id="KW-1003">Cell membrane</keyword>
<evidence type="ECO:0000256" key="7">
    <source>
        <dbReference type="SAM" id="Phobius"/>
    </source>
</evidence>
<dbReference type="EMBL" id="CP000285">
    <property type="protein sequence ID" value="ABE58099.1"/>
    <property type="molecule type" value="Genomic_DNA"/>
</dbReference>
<evidence type="ECO:0000256" key="6">
    <source>
        <dbReference type="ARBA" id="ARBA00023136"/>
    </source>
</evidence>
<comment type="similarity">
    <text evidence="2">Belongs to the Rht family.</text>
</comment>
<keyword evidence="9" id="KW-1185">Reference proteome</keyword>
<dbReference type="PANTHER" id="PTHR30086:SF14">
    <property type="entry name" value="HOMOSERINE_HOMOSERINE LACTONE EFFLUX PROTEIN"/>
    <property type="match status" value="1"/>
</dbReference>
<dbReference type="AlphaFoldDB" id="Q1QZK9"/>
<evidence type="ECO:0000256" key="2">
    <source>
        <dbReference type="ARBA" id="ARBA00007928"/>
    </source>
</evidence>
<dbReference type="PANTHER" id="PTHR30086">
    <property type="entry name" value="ARGININE EXPORTER PROTEIN ARGO"/>
    <property type="match status" value="1"/>
</dbReference>
<dbReference type="KEGG" id="csa:Csal_0741"/>
<dbReference type="GO" id="GO:0005886">
    <property type="term" value="C:plasma membrane"/>
    <property type="evidence" value="ECO:0007669"/>
    <property type="project" value="UniProtKB-SubCell"/>
</dbReference>
<keyword evidence="6 7" id="KW-0472">Membrane</keyword>
<organism evidence="8 9">
    <name type="scientific">Chromohalobacter israelensis (strain ATCC BAA-138 / DSM 3043 / CIP 106854 / NCIMB 13768 / 1H11)</name>
    <name type="common">Chromohalobacter salexigens</name>
    <dbReference type="NCBI Taxonomy" id="290398"/>
    <lineage>
        <taxon>Bacteria</taxon>
        <taxon>Pseudomonadati</taxon>
        <taxon>Pseudomonadota</taxon>
        <taxon>Gammaproteobacteria</taxon>
        <taxon>Oceanospirillales</taxon>
        <taxon>Halomonadaceae</taxon>
        <taxon>Chromohalobacter</taxon>
    </lineage>
</organism>
<reference evidence="8 9" key="1">
    <citation type="journal article" date="2011" name="Stand. Genomic Sci.">
        <title>Complete genome sequence of the halophilic and highly halotolerant Chromohalobacter salexigens type strain (1H11(T)).</title>
        <authorList>
            <person name="Copeland A."/>
            <person name="O'Connor K."/>
            <person name="Lucas S."/>
            <person name="Lapidus A."/>
            <person name="Berry K.W."/>
            <person name="Detter J.C."/>
            <person name="Del Rio T.G."/>
            <person name="Hammon N."/>
            <person name="Dalin E."/>
            <person name="Tice H."/>
            <person name="Pitluck S."/>
            <person name="Bruce D."/>
            <person name="Goodwin L."/>
            <person name="Han C."/>
            <person name="Tapia R."/>
            <person name="Saunders E."/>
            <person name="Schmutz J."/>
            <person name="Brettin T."/>
            <person name="Larimer F."/>
            <person name="Land M."/>
            <person name="Hauser L."/>
            <person name="Vargas C."/>
            <person name="Nieto J.J."/>
            <person name="Kyrpides N.C."/>
            <person name="Ivanova N."/>
            <person name="Goker M."/>
            <person name="Klenk H.P."/>
            <person name="Csonka L.N."/>
            <person name="Woyke T."/>
        </authorList>
    </citation>
    <scope>NUCLEOTIDE SEQUENCE [LARGE SCALE GENOMIC DNA]</scope>
    <source>
        <strain evidence="9">ATCC BAA-138 / DSM 3043 / CIP 106854 / NCIMB 13768 / 1H11</strain>
    </source>
</reference>
<dbReference type="InterPro" id="IPR001123">
    <property type="entry name" value="LeuE-type"/>
</dbReference>
<dbReference type="GeneID" id="95333494"/>
<dbReference type="eggNOG" id="COG1280">
    <property type="taxonomic scope" value="Bacteria"/>
</dbReference>